<dbReference type="AlphaFoldDB" id="A0A412YFY2"/>
<reference evidence="9 10" key="1">
    <citation type="submission" date="2018-08" db="EMBL/GenBank/DDBJ databases">
        <title>A genome reference for cultivated species of the human gut microbiota.</title>
        <authorList>
            <person name="Zou Y."/>
            <person name="Xue W."/>
            <person name="Luo G."/>
        </authorList>
    </citation>
    <scope>NUCLEOTIDE SEQUENCE [LARGE SCALE GENOMIC DNA]</scope>
    <source>
        <strain evidence="9 10">AF14-32</strain>
    </source>
</reference>
<keyword evidence="8" id="KW-0472">Membrane</keyword>
<evidence type="ECO:0000256" key="8">
    <source>
        <dbReference type="SAM" id="Phobius"/>
    </source>
</evidence>
<feature type="transmembrane region" description="Helical" evidence="8">
    <location>
        <begin position="366"/>
        <end position="385"/>
    </location>
</feature>
<keyword evidence="3" id="KW-0677">Repeat</keyword>
<accession>A0A412YFY2</accession>
<dbReference type="PROSITE" id="PS50293">
    <property type="entry name" value="TPR_REGION"/>
    <property type="match status" value="1"/>
</dbReference>
<dbReference type="InterPro" id="IPR019734">
    <property type="entry name" value="TPR_rpt"/>
</dbReference>
<keyword evidence="8" id="KW-1133">Transmembrane helix</keyword>
<feature type="coiled-coil region" evidence="7">
    <location>
        <begin position="385"/>
        <end position="462"/>
    </location>
</feature>
<comment type="subcellular location">
    <subcellularLocation>
        <location evidence="1">Cytoplasm</location>
    </subcellularLocation>
</comment>
<evidence type="ECO:0000256" key="2">
    <source>
        <dbReference type="ARBA" id="ARBA00022490"/>
    </source>
</evidence>
<keyword evidence="2" id="KW-0963">Cytoplasm</keyword>
<dbReference type="PANTHER" id="PTHR46630:SF1">
    <property type="entry name" value="TETRATRICOPEPTIDE REPEAT PROTEIN 29"/>
    <property type="match status" value="1"/>
</dbReference>
<proteinExistence type="inferred from homology"/>
<dbReference type="RefSeq" id="WP_022391650.1">
    <property type="nucleotide sequence ID" value="NZ_QRZF01000003.1"/>
</dbReference>
<organism evidence="9 10">
    <name type="scientific">Bacteroides intestinalis</name>
    <dbReference type="NCBI Taxonomy" id="329854"/>
    <lineage>
        <taxon>Bacteria</taxon>
        <taxon>Pseudomonadati</taxon>
        <taxon>Bacteroidota</taxon>
        <taxon>Bacteroidia</taxon>
        <taxon>Bacteroidales</taxon>
        <taxon>Bacteroidaceae</taxon>
        <taxon>Bacteroides</taxon>
    </lineage>
</organism>
<dbReference type="Proteomes" id="UP000283850">
    <property type="component" value="Unassembled WGS sequence"/>
</dbReference>
<evidence type="ECO:0000256" key="1">
    <source>
        <dbReference type="ARBA" id="ARBA00004496"/>
    </source>
</evidence>
<dbReference type="Pfam" id="PF07719">
    <property type="entry name" value="TPR_2"/>
    <property type="match status" value="1"/>
</dbReference>
<evidence type="ECO:0000256" key="6">
    <source>
        <dbReference type="PROSITE-ProRule" id="PRU00339"/>
    </source>
</evidence>
<evidence type="ECO:0000256" key="7">
    <source>
        <dbReference type="SAM" id="Coils"/>
    </source>
</evidence>
<evidence type="ECO:0000313" key="10">
    <source>
        <dbReference type="Proteomes" id="UP000283850"/>
    </source>
</evidence>
<dbReference type="InterPro" id="IPR013105">
    <property type="entry name" value="TPR_2"/>
</dbReference>
<sequence>MKTNTRFILLTCLLLCFYACDRKPNPQSLIVADSLASTQPDSAIALLKTLEDNIKTESESTQMYYRLLCIKANDKAYIRHTSDSLILPVLHYYIKQEDEEHLPEAYYYAGRVYRDLEDAPQALDYFEKAIEALPQNANYQLKSKICSQMGTLFLYQKTYDEALKMFKEAQKCDIALKDSIGMVFNLKDIADAYRCVDQNDSSLYYFRKAYDLADFHKDYVLMALVKSQIASLYTELGKYDLARQALQPSLDSIDIPSKSGIFSIASELYHKMGDIDSAIYYYKQLLQCGTIYAKQSAHKGLAQIAIDNNNPQKALLHLRQFIQCTDSIQKITDTETIRKLNSLYNYQLREKANKQLTAQNKQKQNLIIIISLISLFALVLLFAYLQYARRKNLQLKTQLEKLEQLRDEQYRKSDQFIEENKRKIEVLEQKLQEASLANNALKLQLEEQIEMTLCANRQAEIELTRRKQAGSVLFESEIYKYIQKQLNTTKVSKNLLSNKDWKELEETINAIYKDFTENICKLCKLNEHEYHICLLIKINKSPIDIAKLTAHSKEAITSTRRRLYEKVFRKKGSPKDWDDFIHSL</sequence>
<dbReference type="PANTHER" id="PTHR46630">
    <property type="entry name" value="TETRATRICOPEPTIDE REPEAT PROTEIN 29"/>
    <property type="match status" value="1"/>
</dbReference>
<dbReference type="SMART" id="SM00028">
    <property type="entry name" value="TPR"/>
    <property type="match status" value="4"/>
</dbReference>
<evidence type="ECO:0000256" key="4">
    <source>
        <dbReference type="ARBA" id="ARBA00022803"/>
    </source>
</evidence>
<evidence type="ECO:0000256" key="5">
    <source>
        <dbReference type="ARBA" id="ARBA00038253"/>
    </source>
</evidence>
<gene>
    <name evidence="9" type="ORF">DWW10_06065</name>
</gene>
<feature type="repeat" description="TPR" evidence="6">
    <location>
        <begin position="103"/>
        <end position="136"/>
    </location>
</feature>
<dbReference type="PROSITE" id="PS50005">
    <property type="entry name" value="TPR"/>
    <property type="match status" value="1"/>
</dbReference>
<dbReference type="Gene3D" id="1.25.40.10">
    <property type="entry name" value="Tetratricopeptide repeat domain"/>
    <property type="match status" value="2"/>
</dbReference>
<comment type="caution">
    <text evidence="9">The sequence shown here is derived from an EMBL/GenBank/DDBJ whole genome shotgun (WGS) entry which is preliminary data.</text>
</comment>
<dbReference type="EMBL" id="QRZF01000003">
    <property type="protein sequence ID" value="RGV56246.1"/>
    <property type="molecule type" value="Genomic_DNA"/>
</dbReference>
<keyword evidence="7" id="KW-0175">Coiled coil</keyword>
<keyword evidence="4 6" id="KW-0802">TPR repeat</keyword>
<keyword evidence="8" id="KW-0812">Transmembrane</keyword>
<evidence type="ECO:0000256" key="3">
    <source>
        <dbReference type="ARBA" id="ARBA00022737"/>
    </source>
</evidence>
<dbReference type="SUPFAM" id="SSF48452">
    <property type="entry name" value="TPR-like"/>
    <property type="match status" value="1"/>
</dbReference>
<protein>
    <submittedName>
        <fullName evidence="9">Tetratricopeptide repeat protein</fullName>
    </submittedName>
</protein>
<evidence type="ECO:0000313" key="9">
    <source>
        <dbReference type="EMBL" id="RGV56246.1"/>
    </source>
</evidence>
<comment type="similarity">
    <text evidence="5">Belongs to the Rap family.</text>
</comment>
<dbReference type="InterPro" id="IPR011990">
    <property type="entry name" value="TPR-like_helical_dom_sf"/>
</dbReference>
<name>A0A412YFY2_9BACE</name>
<dbReference type="GO" id="GO:0005737">
    <property type="term" value="C:cytoplasm"/>
    <property type="evidence" value="ECO:0007669"/>
    <property type="project" value="UniProtKB-SubCell"/>
</dbReference>
<dbReference type="InterPro" id="IPR051476">
    <property type="entry name" value="Bac_ResReg_Asp_Phosphatase"/>
</dbReference>